<evidence type="ECO:0000256" key="5">
    <source>
        <dbReference type="SAM" id="Phobius"/>
    </source>
</evidence>
<evidence type="ECO:0000256" key="1">
    <source>
        <dbReference type="ARBA" id="ARBA00004370"/>
    </source>
</evidence>
<sequence length="391" mass="44303">MTALRDELETPAELRRLGSGWLAGVIGLALSLLGLGAVLCLKYPWLLTMEDARAHYPVHLIRYATLAVLAGGFALGLLSLALRGWKALGVVAVTAALAATLLGGAAADHADAPAGWRWSVGLDWFLLNLTFTGLLFIPLERLFGRRKDPLPTFRAEWREDLFYLLVSSLLVQALAFLSLSPVFWVRDHTGWTAFRSWVAAQPAVLQFLEIMFFTDLVQYWVHRAFHKFPRLWRFHAVHHSAETLDWLAGSRMHLCEVVALRGLTVVPMYLLGFGEGPLYAYLFFVYLSSTLIHSNLRADRAWLRTPFMLKFWAVWERILVTPRFHHWHHGRERAAIDKNFAVHFPVLDRLFGTHHLPAEAWPKSTGVGGSDQPPKTFTGQFAYPFRRARKA</sequence>
<organism evidence="7 8">
    <name type="scientific">Alienimonas chondri</name>
    <dbReference type="NCBI Taxonomy" id="2681879"/>
    <lineage>
        <taxon>Bacteria</taxon>
        <taxon>Pseudomonadati</taxon>
        <taxon>Planctomycetota</taxon>
        <taxon>Planctomycetia</taxon>
        <taxon>Planctomycetales</taxon>
        <taxon>Planctomycetaceae</taxon>
        <taxon>Alienimonas</taxon>
    </lineage>
</organism>
<proteinExistence type="predicted"/>
<keyword evidence="3 5" id="KW-1133">Transmembrane helix</keyword>
<evidence type="ECO:0000313" key="8">
    <source>
        <dbReference type="Proteomes" id="UP000609651"/>
    </source>
</evidence>
<comment type="caution">
    <text evidence="7">The sequence shown here is derived from an EMBL/GenBank/DDBJ whole genome shotgun (WGS) entry which is preliminary data.</text>
</comment>
<comment type="subcellular location">
    <subcellularLocation>
        <location evidence="1">Membrane</location>
    </subcellularLocation>
</comment>
<reference evidence="7 8" key="1">
    <citation type="journal article" date="2020" name="Syst. Appl. Microbiol.">
        <title>Alienimonas chondri sp. nov., a novel planctomycete isolated from the biofilm of the red alga Chondrus crispus.</title>
        <authorList>
            <person name="Vitorino I."/>
            <person name="Albuquerque L."/>
            <person name="Wiegand S."/>
            <person name="Kallscheuer N."/>
            <person name="da Costa M.S."/>
            <person name="Lobo-da-Cunha A."/>
            <person name="Jogler C."/>
            <person name="Lage O.M."/>
        </authorList>
    </citation>
    <scope>NUCLEOTIDE SEQUENCE [LARGE SCALE GENOMIC DNA]</scope>
    <source>
        <strain evidence="7 8">LzC2</strain>
    </source>
</reference>
<gene>
    <name evidence="7" type="ORF">LzC2_35370</name>
</gene>
<feature type="transmembrane region" description="Helical" evidence="5">
    <location>
        <begin position="87"/>
        <end position="106"/>
    </location>
</feature>
<evidence type="ECO:0000313" key="7">
    <source>
        <dbReference type="EMBL" id="NNJ27434.1"/>
    </source>
</evidence>
<evidence type="ECO:0000256" key="4">
    <source>
        <dbReference type="ARBA" id="ARBA00023136"/>
    </source>
</evidence>
<accession>A0ABX1VH60</accession>
<feature type="transmembrane region" description="Helical" evidence="5">
    <location>
        <begin position="60"/>
        <end position="80"/>
    </location>
</feature>
<evidence type="ECO:0000256" key="3">
    <source>
        <dbReference type="ARBA" id="ARBA00022989"/>
    </source>
</evidence>
<dbReference type="Proteomes" id="UP000609651">
    <property type="component" value="Unassembled WGS sequence"/>
</dbReference>
<dbReference type="RefSeq" id="WP_171189338.1">
    <property type="nucleotide sequence ID" value="NZ_WTPX01000153.1"/>
</dbReference>
<feature type="domain" description="Fatty acid hydroxylase" evidence="6">
    <location>
        <begin position="210"/>
        <end position="353"/>
    </location>
</feature>
<keyword evidence="4 5" id="KW-0472">Membrane</keyword>
<keyword evidence="2 5" id="KW-0812">Transmembrane</keyword>
<name>A0ABX1VH60_9PLAN</name>
<dbReference type="InterPro" id="IPR050307">
    <property type="entry name" value="Sterol_Desaturase_Related"/>
</dbReference>
<protein>
    <recommendedName>
        <fullName evidence="6">Fatty acid hydroxylase domain-containing protein</fullName>
    </recommendedName>
</protein>
<keyword evidence="8" id="KW-1185">Reference proteome</keyword>
<dbReference type="InterPro" id="IPR006694">
    <property type="entry name" value="Fatty_acid_hydroxylase"/>
</dbReference>
<evidence type="ECO:0000259" key="6">
    <source>
        <dbReference type="Pfam" id="PF04116"/>
    </source>
</evidence>
<dbReference type="PANTHER" id="PTHR11863">
    <property type="entry name" value="STEROL DESATURASE"/>
    <property type="match status" value="1"/>
</dbReference>
<dbReference type="Pfam" id="PF04116">
    <property type="entry name" value="FA_hydroxylase"/>
    <property type="match status" value="1"/>
</dbReference>
<evidence type="ECO:0000256" key="2">
    <source>
        <dbReference type="ARBA" id="ARBA00022692"/>
    </source>
</evidence>
<feature type="transmembrane region" description="Helical" evidence="5">
    <location>
        <begin position="21"/>
        <end position="45"/>
    </location>
</feature>
<feature type="transmembrane region" description="Helical" evidence="5">
    <location>
        <begin position="160"/>
        <end position="183"/>
    </location>
</feature>
<dbReference type="EMBL" id="WTPX01000153">
    <property type="protein sequence ID" value="NNJ27434.1"/>
    <property type="molecule type" value="Genomic_DNA"/>
</dbReference>
<feature type="transmembrane region" description="Helical" evidence="5">
    <location>
        <begin position="118"/>
        <end position="139"/>
    </location>
</feature>